<dbReference type="PANTHER" id="PTHR10422:SF18">
    <property type="entry name" value="CYTOCHROME C OXIDASE SUBUNIT 1"/>
    <property type="match status" value="1"/>
</dbReference>
<keyword evidence="5" id="KW-0408">Iron</keyword>
<dbReference type="InterPro" id="IPR036927">
    <property type="entry name" value="Cyt_c_oxase-like_su1_sf"/>
</dbReference>
<dbReference type="PRINTS" id="PR01165">
    <property type="entry name" value="CYCOXIDASEI"/>
</dbReference>
<evidence type="ECO:0000256" key="1">
    <source>
        <dbReference type="ARBA" id="ARBA00004141"/>
    </source>
</evidence>
<keyword evidence="5" id="KW-0679">Respiratory chain</keyword>
<dbReference type="InterPro" id="IPR023615">
    <property type="entry name" value="Cyt_c_Oxase_su1_BS"/>
</dbReference>
<dbReference type="PANTHER" id="PTHR10422">
    <property type="entry name" value="CYTOCHROME C OXIDASE SUBUNIT 1"/>
    <property type="match status" value="1"/>
</dbReference>
<keyword evidence="5" id="KW-0999">Mitochondrion inner membrane</keyword>
<feature type="transmembrane region" description="Helical" evidence="6">
    <location>
        <begin position="133"/>
        <end position="158"/>
    </location>
</feature>
<feature type="non-terminal residue" evidence="8">
    <location>
        <position position="1"/>
    </location>
</feature>
<feature type="transmembrane region" description="Helical" evidence="6">
    <location>
        <begin position="261"/>
        <end position="280"/>
    </location>
</feature>
<feature type="domain" description="Cytochrome oxidase subunit I profile" evidence="7">
    <location>
        <begin position="1"/>
        <end position="450"/>
    </location>
</feature>
<feature type="transmembrane region" description="Helical" evidence="6">
    <location>
        <begin position="52"/>
        <end position="70"/>
    </location>
</feature>
<dbReference type="PROSITE" id="PS50855">
    <property type="entry name" value="COX1"/>
    <property type="match status" value="1"/>
</dbReference>
<keyword evidence="3 6" id="KW-1133">Transmembrane helix</keyword>
<keyword evidence="5" id="KW-0186">Copper</keyword>
<accession>F8SRI7</accession>
<gene>
    <name evidence="8" type="primary">cox1</name>
</gene>
<dbReference type="SUPFAM" id="SSF81442">
    <property type="entry name" value="Cytochrome c oxidase subunit I-like"/>
    <property type="match status" value="1"/>
</dbReference>
<feature type="transmembrane region" description="Helical" evidence="6">
    <location>
        <begin position="100"/>
        <end position="121"/>
    </location>
</feature>
<dbReference type="PROSITE" id="PS00077">
    <property type="entry name" value="COX1_CUB"/>
    <property type="match status" value="1"/>
</dbReference>
<evidence type="ECO:0000256" key="4">
    <source>
        <dbReference type="ARBA" id="ARBA00023136"/>
    </source>
</evidence>
<evidence type="ECO:0000256" key="6">
    <source>
        <dbReference type="SAM" id="Phobius"/>
    </source>
</evidence>
<comment type="pathway">
    <text evidence="5">Energy metabolism; oxidative phosphorylation.</text>
</comment>
<sequence length="450" mass="51015">FYILVNNNKRIGIYYIKLSLIIGILGIVLSYIIRIELYNSGNRIIKYDNVNYYNMVITLHGLLMIFYIIMPGLYGGIPNYILPILSVITDIVLPRINNISIIIVLISYIVVINSIVIEYNIGTGWTLYPPLSIIGTVIVNMIIYGLVIIGISSIISAINFMNILIVIDSIIYVYIWSIIITSVLLIISLPILNGIVLMILSDIYFNSIYFILNGDVVLYQHLFWYFGHPEVYILILPAFGIISIVLSVLNNKIIFGMKSMILAIIMISILGSIVWGHHIYTVGLELDTKIYFNNLTLIISIPTGNKIYNWIILYIGSYNILYNGYQSLIFSIMFIIIFIIGGITGIIISIDIIDIGLHDTYYIVSHFHYILSIGAVISLLAGILLLKDIIGYYNVIIKINKYFGLLLFININIIFTPQFIIGFNVMPRRILEYSDNIIVWNLISSIGSIS</sequence>
<keyword evidence="2 5" id="KW-0812">Transmembrane</keyword>
<name>F8SRI7_PERCH</name>
<dbReference type="GO" id="GO:0046872">
    <property type="term" value="F:metal ion binding"/>
    <property type="evidence" value="ECO:0007669"/>
    <property type="project" value="UniProtKB-KW"/>
</dbReference>
<feature type="transmembrane region" description="Helical" evidence="6">
    <location>
        <begin position="402"/>
        <end position="426"/>
    </location>
</feature>
<keyword evidence="5" id="KW-0479">Metal-binding</keyword>
<comment type="function">
    <text evidence="5">Component of the cytochrome c oxidase, the last enzyme in the mitochondrial electron transport chain which drives oxidative phosphorylation. The respiratory chain contains 3 multisubunit complexes succinate dehydrogenase (complex II, CII), ubiquinol-cytochrome c oxidoreductase (cytochrome b-c1 complex, complex III, CIII) and cytochrome c oxidase (complex IV, CIV), that cooperate to transfer electrons derived from NADH and succinate to molecular oxygen, creating an electrochemical gradient over the inner membrane that drives transmembrane transport and the ATP synthase. Cytochrome c oxidase is the component of the respiratory chain that catalyzes the reduction of oxygen to water. Electrons originating from reduced cytochrome c in the intermembrane space (IMS) are transferred via the dinuclear copper A center (CU(A)) of subunit 2 and heme A of subunit 1 to the active site in subunit 1, a binuclear center (BNC) formed by heme A3 and copper B (CU(B)). The BNC reduces molecular oxygen to 2 water molecules using 4 electrons from cytochrome c in the IMS and 4 protons from the mitochondrial matrix.</text>
</comment>
<dbReference type="GO" id="GO:0006123">
    <property type="term" value="P:mitochondrial electron transport, cytochrome c to oxygen"/>
    <property type="evidence" value="ECO:0007669"/>
    <property type="project" value="TreeGrafter"/>
</dbReference>
<evidence type="ECO:0000256" key="3">
    <source>
        <dbReference type="ARBA" id="ARBA00022989"/>
    </source>
</evidence>
<keyword evidence="5 8" id="KW-0496">Mitochondrion</keyword>
<keyword evidence="5" id="KW-0249">Electron transport</keyword>
<evidence type="ECO:0000256" key="2">
    <source>
        <dbReference type="ARBA" id="ARBA00022692"/>
    </source>
</evidence>
<geneLocation type="mitochondrion" evidence="8"/>
<feature type="transmembrane region" description="Helical" evidence="6">
    <location>
        <begin position="231"/>
        <end position="249"/>
    </location>
</feature>
<keyword evidence="5" id="KW-0349">Heme</keyword>
<dbReference type="GO" id="GO:0015990">
    <property type="term" value="P:electron transport coupled proton transport"/>
    <property type="evidence" value="ECO:0007669"/>
    <property type="project" value="TreeGrafter"/>
</dbReference>
<dbReference type="GO" id="GO:0005743">
    <property type="term" value="C:mitochondrial inner membrane"/>
    <property type="evidence" value="ECO:0007669"/>
    <property type="project" value="UniProtKB-SubCell"/>
</dbReference>
<evidence type="ECO:0000259" key="7">
    <source>
        <dbReference type="PROSITE" id="PS50855"/>
    </source>
</evidence>
<dbReference type="GO" id="GO:0004129">
    <property type="term" value="F:cytochrome-c oxidase activity"/>
    <property type="evidence" value="ECO:0007669"/>
    <property type="project" value="UniProtKB-EC"/>
</dbReference>
<protein>
    <recommendedName>
        <fullName evidence="5">Cytochrome c oxidase subunit 1</fullName>
        <ecNumber evidence="5">7.1.1.9</ecNumber>
    </recommendedName>
</protein>
<feature type="non-terminal residue" evidence="8">
    <location>
        <position position="450"/>
    </location>
</feature>
<feature type="transmembrane region" description="Helical" evidence="6">
    <location>
        <begin position="328"/>
        <end position="350"/>
    </location>
</feature>
<feature type="transmembrane region" description="Helical" evidence="6">
    <location>
        <begin position="170"/>
        <end position="200"/>
    </location>
</feature>
<organism evidence="8">
    <name type="scientific">Perkinsus chesapeaki</name>
    <name type="common">Clam parasite</name>
    <name type="synonym">Perkinsus andrewsi</name>
    <dbReference type="NCBI Taxonomy" id="330153"/>
    <lineage>
        <taxon>Eukaryota</taxon>
        <taxon>Sar</taxon>
        <taxon>Alveolata</taxon>
        <taxon>Perkinsozoa</taxon>
        <taxon>Perkinsea</taxon>
        <taxon>Perkinsida</taxon>
        <taxon>Perkinsidae</taxon>
        <taxon>Perkinsus</taxon>
    </lineage>
</organism>
<dbReference type="Pfam" id="PF00115">
    <property type="entry name" value="COX1"/>
    <property type="match status" value="1"/>
</dbReference>
<dbReference type="UniPathway" id="UPA00705"/>
<dbReference type="InterPro" id="IPR000883">
    <property type="entry name" value="Cyt_C_Oxase_1"/>
</dbReference>
<feature type="transmembrane region" description="Helical" evidence="6">
    <location>
        <begin position="370"/>
        <end position="390"/>
    </location>
</feature>
<keyword evidence="4 5" id="KW-0472">Membrane</keyword>
<comment type="subcellular location">
    <subcellularLocation>
        <location evidence="1">Membrane</location>
        <topology evidence="1">Multi-pass membrane protein</topology>
    </subcellularLocation>
    <subcellularLocation>
        <location evidence="5">Mitochondrion inner membrane</location>
        <topology evidence="5">Multi-pass membrane protein</topology>
    </subcellularLocation>
</comment>
<comment type="catalytic activity">
    <reaction evidence="5">
        <text>4 Fe(II)-[cytochrome c] + O2 + 8 H(+)(in) = 4 Fe(III)-[cytochrome c] + 2 H2O + 4 H(+)(out)</text>
        <dbReference type="Rhea" id="RHEA:11436"/>
        <dbReference type="Rhea" id="RHEA-COMP:10350"/>
        <dbReference type="Rhea" id="RHEA-COMP:14399"/>
        <dbReference type="ChEBI" id="CHEBI:15377"/>
        <dbReference type="ChEBI" id="CHEBI:15378"/>
        <dbReference type="ChEBI" id="CHEBI:15379"/>
        <dbReference type="ChEBI" id="CHEBI:29033"/>
        <dbReference type="ChEBI" id="CHEBI:29034"/>
        <dbReference type="EC" id="7.1.1.9"/>
    </reaction>
</comment>
<dbReference type="EMBL" id="HQ670238">
    <property type="protein sequence ID" value="ADZ98699.1"/>
    <property type="molecule type" value="mRNA"/>
</dbReference>
<reference evidence="8" key="1">
    <citation type="journal article" date="2011" name="PLoS ONE">
        <title>Spliced Leader RNAs, Mitochondrial Gene Frameshifts and Multi-Protein Phylogeny Expand Support for the Genus Perkinsus as a Unique Group of Alveolates.</title>
        <authorList>
            <person name="Zhang H."/>
            <person name="Campbell D.A."/>
            <person name="Sturm N.R."/>
            <person name="Dungan C.F."/>
            <person name="Lin S."/>
        </authorList>
    </citation>
    <scope>NUCLEOTIDE SEQUENCE</scope>
    <source>
        <strain evidence="8">ATCC PRA-65</strain>
    </source>
</reference>
<feature type="transmembrane region" description="Helical" evidence="6">
    <location>
        <begin position="12"/>
        <end position="32"/>
    </location>
</feature>
<dbReference type="InterPro" id="IPR023616">
    <property type="entry name" value="Cyt_c_oxase-like_su1_dom"/>
</dbReference>
<comment type="similarity">
    <text evidence="5">Belongs to the heme-copper respiratory oxidase family.</text>
</comment>
<keyword evidence="5" id="KW-0813">Transport</keyword>
<dbReference type="GO" id="GO:0020037">
    <property type="term" value="F:heme binding"/>
    <property type="evidence" value="ECO:0007669"/>
    <property type="project" value="InterPro"/>
</dbReference>
<dbReference type="Gene3D" id="1.20.210.10">
    <property type="entry name" value="Cytochrome c oxidase-like, subunit I domain"/>
    <property type="match status" value="1"/>
</dbReference>
<evidence type="ECO:0000256" key="5">
    <source>
        <dbReference type="RuleBase" id="RU000369"/>
    </source>
</evidence>
<dbReference type="AlphaFoldDB" id="F8SRI7"/>
<evidence type="ECO:0000313" key="8">
    <source>
        <dbReference type="EMBL" id="ADZ98699.1"/>
    </source>
</evidence>
<proteinExistence type="evidence at transcript level"/>
<dbReference type="EC" id="7.1.1.9" evidence="5"/>
<feature type="transmembrane region" description="Helical" evidence="6">
    <location>
        <begin position="292"/>
        <end position="316"/>
    </location>
</feature>